<dbReference type="AlphaFoldDB" id="A0A1I7W6S8"/>
<keyword evidence="2" id="KW-1185">Reference proteome</keyword>
<reference evidence="3" key="1">
    <citation type="submission" date="2016-11" db="UniProtKB">
        <authorList>
            <consortium name="WormBaseParasite"/>
        </authorList>
    </citation>
    <scope>IDENTIFICATION</scope>
</reference>
<dbReference type="Proteomes" id="UP000095283">
    <property type="component" value="Unplaced"/>
</dbReference>
<name>A0A1I7W6S8_HETBA</name>
<proteinExistence type="predicted"/>
<feature type="region of interest" description="Disordered" evidence="1">
    <location>
        <begin position="1"/>
        <end position="77"/>
    </location>
</feature>
<feature type="compositionally biased region" description="Basic and acidic residues" evidence="1">
    <location>
        <begin position="30"/>
        <end position="39"/>
    </location>
</feature>
<evidence type="ECO:0000313" key="3">
    <source>
        <dbReference type="WBParaSite" id="Hba_00326"/>
    </source>
</evidence>
<evidence type="ECO:0000313" key="2">
    <source>
        <dbReference type="Proteomes" id="UP000095283"/>
    </source>
</evidence>
<dbReference type="WBParaSite" id="Hba_00326">
    <property type="protein sequence ID" value="Hba_00326"/>
    <property type="gene ID" value="Hba_00326"/>
</dbReference>
<protein>
    <submittedName>
        <fullName evidence="3">Uncharacterized protein</fullName>
    </submittedName>
</protein>
<accession>A0A1I7W6S8</accession>
<sequence length="126" mass="14861">MKMLARGFSNEQGHSENMEKRFNKHHGAKKKDFEIESKIRHANQLRPRRCDITPPESPEVIDLPFQDEVQPPRTERIIPLLTTPPMRTTSLPTERRKSSLCRATRLYRVLIRLNIEPLRKTYDLLC</sequence>
<organism evidence="2 3">
    <name type="scientific">Heterorhabditis bacteriophora</name>
    <name type="common">Entomopathogenic nematode worm</name>
    <dbReference type="NCBI Taxonomy" id="37862"/>
    <lineage>
        <taxon>Eukaryota</taxon>
        <taxon>Metazoa</taxon>
        <taxon>Ecdysozoa</taxon>
        <taxon>Nematoda</taxon>
        <taxon>Chromadorea</taxon>
        <taxon>Rhabditida</taxon>
        <taxon>Rhabditina</taxon>
        <taxon>Rhabditomorpha</taxon>
        <taxon>Strongyloidea</taxon>
        <taxon>Heterorhabditidae</taxon>
        <taxon>Heterorhabditis</taxon>
    </lineage>
</organism>
<evidence type="ECO:0000256" key="1">
    <source>
        <dbReference type="SAM" id="MobiDB-lite"/>
    </source>
</evidence>